<feature type="domain" description="At2g29880-like C-terminal" evidence="1">
    <location>
        <begin position="81"/>
        <end position="127"/>
    </location>
</feature>
<dbReference type="InterPro" id="IPR055314">
    <property type="entry name" value="At2g29880-like"/>
</dbReference>
<accession>B9RL62</accession>
<gene>
    <name evidence="2" type="ORF">RCOM_1667380</name>
</gene>
<dbReference type="Pfam" id="PF24769">
    <property type="entry name" value="At2g29880_C"/>
    <property type="match status" value="1"/>
</dbReference>
<dbReference type="eggNOG" id="ENOG502T1PZ">
    <property type="taxonomic scope" value="Eukaryota"/>
</dbReference>
<organism evidence="2 3">
    <name type="scientific">Ricinus communis</name>
    <name type="common">Castor bean</name>
    <dbReference type="NCBI Taxonomy" id="3988"/>
    <lineage>
        <taxon>Eukaryota</taxon>
        <taxon>Viridiplantae</taxon>
        <taxon>Streptophyta</taxon>
        <taxon>Embryophyta</taxon>
        <taxon>Tracheophyta</taxon>
        <taxon>Spermatophyta</taxon>
        <taxon>Magnoliopsida</taxon>
        <taxon>eudicotyledons</taxon>
        <taxon>Gunneridae</taxon>
        <taxon>Pentapetalae</taxon>
        <taxon>rosids</taxon>
        <taxon>fabids</taxon>
        <taxon>Malpighiales</taxon>
        <taxon>Euphorbiaceae</taxon>
        <taxon>Acalyphoideae</taxon>
        <taxon>Acalypheae</taxon>
        <taxon>Ricinus</taxon>
    </lineage>
</organism>
<dbReference type="EMBL" id="EQ973787">
    <property type="protein sequence ID" value="EEF47881.1"/>
    <property type="molecule type" value="Genomic_DNA"/>
</dbReference>
<evidence type="ECO:0000259" key="1">
    <source>
        <dbReference type="Pfam" id="PF24769"/>
    </source>
</evidence>
<reference evidence="3" key="1">
    <citation type="journal article" date="2010" name="Nat. Biotechnol.">
        <title>Draft genome sequence of the oilseed species Ricinus communis.</title>
        <authorList>
            <person name="Chan A.P."/>
            <person name="Crabtree J."/>
            <person name="Zhao Q."/>
            <person name="Lorenzi H."/>
            <person name="Orvis J."/>
            <person name="Puiu D."/>
            <person name="Melake-Berhan A."/>
            <person name="Jones K.M."/>
            <person name="Redman J."/>
            <person name="Chen G."/>
            <person name="Cahoon E.B."/>
            <person name="Gedil M."/>
            <person name="Stanke M."/>
            <person name="Haas B.J."/>
            <person name="Wortman J.R."/>
            <person name="Fraser-Liggett C.M."/>
            <person name="Ravel J."/>
            <person name="Rabinowicz P.D."/>
        </authorList>
    </citation>
    <scope>NUCLEOTIDE SEQUENCE [LARGE SCALE GENOMIC DNA]</scope>
    <source>
        <strain evidence="3">cv. Hale</strain>
    </source>
</reference>
<dbReference type="InParanoid" id="B9RL62"/>
<evidence type="ECO:0000313" key="3">
    <source>
        <dbReference type="Proteomes" id="UP000008311"/>
    </source>
</evidence>
<keyword evidence="3" id="KW-1185">Reference proteome</keyword>
<name>B9RL62_RICCO</name>
<dbReference type="InterPro" id="IPR056253">
    <property type="entry name" value="At2g29880-like_C"/>
</dbReference>
<sequence length="129" mass="15196">MKYGRTTLRIYRTDTFAHYEDLRIAIGNRTAIGKNATGLEEDTDAKTLEEEENRDLLNKLTHSVNKLAEAIKSYDSSEHGCWNLIKETPNLDKRARLKAFKLLNTRIKKIEFLKMTPEERYEWITYKLE</sequence>
<dbReference type="AlphaFoldDB" id="B9RL62"/>
<protein>
    <recommendedName>
        <fullName evidence="1">At2g29880-like C-terminal domain-containing protein</fullName>
    </recommendedName>
</protein>
<dbReference type="PANTHER" id="PTHR47864:SF2">
    <property type="entry name" value="MYB_SANT-LIKE DNA-BINDING DOMAIN PROTEIN"/>
    <property type="match status" value="1"/>
</dbReference>
<dbReference type="PANTHER" id="PTHR47864">
    <property type="entry name" value="TRANSMEMBRANE PROTEIN"/>
    <property type="match status" value="1"/>
</dbReference>
<proteinExistence type="predicted"/>
<evidence type="ECO:0000313" key="2">
    <source>
        <dbReference type="EMBL" id="EEF47881.1"/>
    </source>
</evidence>
<dbReference type="Proteomes" id="UP000008311">
    <property type="component" value="Unassembled WGS sequence"/>
</dbReference>